<dbReference type="Proteomes" id="UP001066276">
    <property type="component" value="Chromosome 8"/>
</dbReference>
<accession>A0AAV7NMS9</accession>
<sequence>MSATAVFTCTLPLQKPKKFRQKSATRRQARYLPASERFPEENNAFKLMFAGRSGSVVTSGACDVEEVSQALKACDMLAADWMLQGALEVRHYGMPAKMAVHIVFEDLVIVIDSGENEEMRQHVEVVQGASAVWIPVGVVAPSGCRYEVNAVSGETCSTSQEPPCAALELDGDAGDGEQPSTNWGAAGFAGISGCEEEALDYDEEDCLVEDEIMEEQGVAQLVTALASGVGRKLTT</sequence>
<organism evidence="1 2">
    <name type="scientific">Pleurodeles waltl</name>
    <name type="common">Iberian ribbed newt</name>
    <dbReference type="NCBI Taxonomy" id="8319"/>
    <lineage>
        <taxon>Eukaryota</taxon>
        <taxon>Metazoa</taxon>
        <taxon>Chordata</taxon>
        <taxon>Craniata</taxon>
        <taxon>Vertebrata</taxon>
        <taxon>Euteleostomi</taxon>
        <taxon>Amphibia</taxon>
        <taxon>Batrachia</taxon>
        <taxon>Caudata</taxon>
        <taxon>Salamandroidea</taxon>
        <taxon>Salamandridae</taxon>
        <taxon>Pleurodelinae</taxon>
        <taxon>Pleurodeles</taxon>
    </lineage>
</organism>
<keyword evidence="2" id="KW-1185">Reference proteome</keyword>
<name>A0AAV7NMS9_PLEWA</name>
<comment type="caution">
    <text evidence="1">The sequence shown here is derived from an EMBL/GenBank/DDBJ whole genome shotgun (WGS) entry which is preliminary data.</text>
</comment>
<evidence type="ECO:0000313" key="1">
    <source>
        <dbReference type="EMBL" id="KAJ1117368.1"/>
    </source>
</evidence>
<evidence type="ECO:0000313" key="2">
    <source>
        <dbReference type="Proteomes" id="UP001066276"/>
    </source>
</evidence>
<gene>
    <name evidence="1" type="ORF">NDU88_005568</name>
</gene>
<dbReference type="EMBL" id="JANPWB010000012">
    <property type="protein sequence ID" value="KAJ1117368.1"/>
    <property type="molecule type" value="Genomic_DNA"/>
</dbReference>
<dbReference type="AlphaFoldDB" id="A0AAV7NMS9"/>
<protein>
    <submittedName>
        <fullName evidence="1">Uncharacterized protein</fullName>
    </submittedName>
</protein>
<proteinExistence type="predicted"/>
<reference evidence="1" key="1">
    <citation type="journal article" date="2022" name="bioRxiv">
        <title>Sequencing and chromosome-scale assembly of the giantPleurodeles waltlgenome.</title>
        <authorList>
            <person name="Brown T."/>
            <person name="Elewa A."/>
            <person name="Iarovenko S."/>
            <person name="Subramanian E."/>
            <person name="Araus A.J."/>
            <person name="Petzold A."/>
            <person name="Susuki M."/>
            <person name="Suzuki K.-i.T."/>
            <person name="Hayashi T."/>
            <person name="Toyoda A."/>
            <person name="Oliveira C."/>
            <person name="Osipova E."/>
            <person name="Leigh N.D."/>
            <person name="Simon A."/>
            <person name="Yun M.H."/>
        </authorList>
    </citation>
    <scope>NUCLEOTIDE SEQUENCE</scope>
    <source>
        <strain evidence="1">20211129_DDA</strain>
        <tissue evidence="1">Liver</tissue>
    </source>
</reference>